<evidence type="ECO:0000313" key="2">
    <source>
        <dbReference type="EMBL" id="GJN94500.1"/>
    </source>
</evidence>
<reference evidence="2 3" key="1">
    <citation type="submission" date="2021-12" db="EMBL/GenBank/DDBJ databases">
        <title>High titer production of polyol ester of fatty acids by Rhodotorula paludigena BS15 towards product separation-free biomass refinery.</title>
        <authorList>
            <person name="Mano J."/>
            <person name="Ono H."/>
            <person name="Tanaka T."/>
            <person name="Naito K."/>
            <person name="Sushida H."/>
            <person name="Ike M."/>
            <person name="Tokuyasu K."/>
            <person name="Kitaoka M."/>
        </authorList>
    </citation>
    <scope>NUCLEOTIDE SEQUENCE [LARGE SCALE GENOMIC DNA]</scope>
    <source>
        <strain evidence="2 3">BS15</strain>
    </source>
</reference>
<dbReference type="Proteomes" id="UP001342314">
    <property type="component" value="Unassembled WGS sequence"/>
</dbReference>
<protein>
    <submittedName>
        <fullName evidence="2">Uncharacterized protein</fullName>
    </submittedName>
</protein>
<dbReference type="EMBL" id="BQKY01000017">
    <property type="protein sequence ID" value="GJN94500.1"/>
    <property type="molecule type" value="Genomic_DNA"/>
</dbReference>
<feature type="compositionally biased region" description="Low complexity" evidence="1">
    <location>
        <begin position="176"/>
        <end position="188"/>
    </location>
</feature>
<accession>A0AAV5GYG3</accession>
<dbReference type="AlphaFoldDB" id="A0AAV5GYG3"/>
<gene>
    <name evidence="2" type="ORF">Rhopal_007582-T1</name>
</gene>
<organism evidence="2 3">
    <name type="scientific">Rhodotorula paludigena</name>
    <dbReference type="NCBI Taxonomy" id="86838"/>
    <lineage>
        <taxon>Eukaryota</taxon>
        <taxon>Fungi</taxon>
        <taxon>Dikarya</taxon>
        <taxon>Basidiomycota</taxon>
        <taxon>Pucciniomycotina</taxon>
        <taxon>Microbotryomycetes</taxon>
        <taxon>Sporidiobolales</taxon>
        <taxon>Sporidiobolaceae</taxon>
        <taxon>Rhodotorula</taxon>
    </lineage>
</organism>
<sequence>MGAPARVGRGGQMLVMSSIIGLPTILYRYISSNNSLWREALLPLDNLPPDFELPTSALRRPIGMPAGVLYNRHGHLSSHTDKFALWVLYLAREERILPGNILVPRHTALGGPKYLSNVSIQWEPPTWAAMGELEWIDEEDGESDQGGGRARAGWTRTARNSGDTTVAPLSRIPDQLPSSPFLKSPSLLGSRPVPTAAEDPASPQQEPSRFANLKRESDWTVDLEVQSALKACQGVEDVKRLLEELVSVIPPAYTSVLPADVTNYG</sequence>
<feature type="region of interest" description="Disordered" evidence="1">
    <location>
        <begin position="139"/>
        <end position="209"/>
    </location>
</feature>
<evidence type="ECO:0000256" key="1">
    <source>
        <dbReference type="SAM" id="MobiDB-lite"/>
    </source>
</evidence>
<proteinExistence type="predicted"/>
<name>A0AAV5GYG3_9BASI</name>
<comment type="caution">
    <text evidence="2">The sequence shown here is derived from an EMBL/GenBank/DDBJ whole genome shotgun (WGS) entry which is preliminary data.</text>
</comment>
<evidence type="ECO:0000313" key="3">
    <source>
        <dbReference type="Proteomes" id="UP001342314"/>
    </source>
</evidence>
<keyword evidence="3" id="KW-1185">Reference proteome</keyword>